<gene>
    <name evidence="1" type="ORF">V2H41_08385</name>
</gene>
<sequence>MSWKVFTAVCSIISAALISVPQNIIGCGGGIDPYDYYISFFNQYATSQIRYRPFFYTNELFLFDYNEPVNTQETLVKEWVSFTGNTVPEKDVRAFIMKFPAKDIHTLYYHIERKTPPTLPDSISRNGMSQFFLKKKDLEALGYILYAKKVEPHVLPTDEWEPVTRDSITMDKLIKNGLQLYKVAKTDLFRLKYGYQIVRLAHYNNHYQDAIRYYDELVAGNPEKSILQPMSLALKAGALFRLKQHKESAYLFSKAFHMSPVKIVSNYYGFNWAVVKEADRASYLSLCGNDREKAEMLSLFALQTPEPDLNTLKSIYRLWPSTDIFSTLVVREINKYEEDYLTPRMSKEYEDQLNGIYYYYYYYYTPAERDSLLHIRQEPLRDFVNFLQHIATEKKVKDPALMYLAAAHGAYMLKDFATARSLLTKAGQMSLSPRLKDQWMLTNLLVTISQQEVIDAAFEANILPSIKWLYEKASEGTRRTSEGVLLYESNSEPAQWYRFYRNLMMDVLAKRYEAQGDRVKTLLAMGSSESLGIAGYKSAISYLRNSFDSPQAEKLYDFLSGKQFTPYEAFLVANNTIKLADVQEFVGTAYLREYHYDKAVSWLQQLPQQRIIEKNPFIDLWFDREERLPGDTVTTTQLAYALEMKKLHELAKTDKANAAQHLYKIALGLYNVTYYGYAWNLVEYFRSGSDGYFVPPNATPFQREYYTAATAESYFKKALEASADPEFKAKCLFMMARCSQKQVAKPRYGDYADYDTYEKLTDRYYFDFMNNKYYSLLKSQYGQTAFYKEALTRCSYLRDFVGK</sequence>
<name>A0ABU7RH27_9BACT</name>
<accession>A0ABU7RH27</accession>
<organism evidence="1 2">
    <name type="scientific">Niabella digestorum</name>
    <dbReference type="NCBI Taxonomy" id="3117701"/>
    <lineage>
        <taxon>Bacteria</taxon>
        <taxon>Pseudomonadati</taxon>
        <taxon>Bacteroidota</taxon>
        <taxon>Chitinophagia</taxon>
        <taxon>Chitinophagales</taxon>
        <taxon>Chitinophagaceae</taxon>
        <taxon>Niabella</taxon>
    </lineage>
</organism>
<keyword evidence="2" id="KW-1185">Reference proteome</keyword>
<dbReference type="RefSeq" id="WP_330974696.1">
    <property type="nucleotide sequence ID" value="NZ_JAZGLY010000004.1"/>
</dbReference>
<comment type="caution">
    <text evidence="1">The sequence shown here is derived from an EMBL/GenBank/DDBJ whole genome shotgun (WGS) entry which is preliminary data.</text>
</comment>
<protein>
    <recommendedName>
        <fullName evidence="3">Tetratricopeptide repeat protein</fullName>
    </recommendedName>
</protein>
<proteinExistence type="predicted"/>
<evidence type="ECO:0008006" key="3">
    <source>
        <dbReference type="Google" id="ProtNLM"/>
    </source>
</evidence>
<dbReference type="EMBL" id="JAZGLY010000004">
    <property type="protein sequence ID" value="MEE6187287.1"/>
    <property type="molecule type" value="Genomic_DNA"/>
</dbReference>
<dbReference type="Proteomes" id="UP001357452">
    <property type="component" value="Unassembled WGS sequence"/>
</dbReference>
<evidence type="ECO:0000313" key="2">
    <source>
        <dbReference type="Proteomes" id="UP001357452"/>
    </source>
</evidence>
<evidence type="ECO:0000313" key="1">
    <source>
        <dbReference type="EMBL" id="MEE6187287.1"/>
    </source>
</evidence>
<reference evidence="1 2" key="1">
    <citation type="submission" date="2024-01" db="EMBL/GenBank/DDBJ databases">
        <title>Niabella digestum sp. nov., isolated from waste digestion system.</title>
        <authorList>
            <person name="Zhang L."/>
        </authorList>
    </citation>
    <scope>NUCLEOTIDE SEQUENCE [LARGE SCALE GENOMIC DNA]</scope>
    <source>
        <strain evidence="1 2">A18</strain>
    </source>
</reference>